<dbReference type="Pfam" id="PF00990">
    <property type="entry name" value="GGDEF"/>
    <property type="match status" value="1"/>
</dbReference>
<keyword evidence="2" id="KW-0812">Transmembrane</keyword>
<dbReference type="EMBL" id="JAENMS010000002">
    <property type="protein sequence ID" value="MBL5933897.1"/>
    <property type="molecule type" value="Genomic_DNA"/>
</dbReference>
<name>A0AAP2AC86_LELAM</name>
<dbReference type="AlphaFoldDB" id="A0AAP2AC86"/>
<dbReference type="InterPro" id="IPR001633">
    <property type="entry name" value="EAL_dom"/>
</dbReference>
<accession>A0AAP2AC86</accession>
<gene>
    <name evidence="5" type="ORF">I7V27_05400</name>
</gene>
<comment type="caution">
    <text evidence="5">The sequence shown here is derived from an EMBL/GenBank/DDBJ whole genome shotgun (WGS) entry which is preliminary data.</text>
</comment>
<dbReference type="InterPro" id="IPR029787">
    <property type="entry name" value="Nucleotide_cyclase"/>
</dbReference>
<dbReference type="NCBIfam" id="TIGR00254">
    <property type="entry name" value="GGDEF"/>
    <property type="match status" value="1"/>
</dbReference>
<dbReference type="InterPro" id="IPR052155">
    <property type="entry name" value="Biofilm_reg_signaling"/>
</dbReference>
<keyword evidence="1" id="KW-0175">Coiled coil</keyword>
<proteinExistence type="predicted"/>
<dbReference type="InterPro" id="IPR043128">
    <property type="entry name" value="Rev_trsase/Diguanyl_cyclase"/>
</dbReference>
<feature type="coiled-coil region" evidence="1">
    <location>
        <begin position="193"/>
        <end position="224"/>
    </location>
</feature>
<feature type="transmembrane region" description="Helical" evidence="2">
    <location>
        <begin position="6"/>
        <end position="23"/>
    </location>
</feature>
<reference evidence="5" key="1">
    <citation type="submission" date="2020-12" db="EMBL/GenBank/DDBJ databases">
        <title>Draft genome sequence of Enterobacter spp., Lelliottia spp. and Serratia spp. isolated from drinking water reservoirs and lakes.</title>
        <authorList>
            <person name="Reitter C."/>
            <person name="Neuhaus K."/>
            <person name="Huegler M."/>
        </authorList>
    </citation>
    <scope>NUCLEOTIDE SEQUENCE</scope>
    <source>
        <strain evidence="5">TZW15</strain>
    </source>
</reference>
<dbReference type="InterPro" id="IPR035919">
    <property type="entry name" value="EAL_sf"/>
</dbReference>
<feature type="domain" description="GGDEF" evidence="4">
    <location>
        <begin position="255"/>
        <end position="386"/>
    </location>
</feature>
<protein>
    <submittedName>
        <fullName evidence="5">Bifunctional diguanylate cyclase/phosphodiesterase</fullName>
    </submittedName>
</protein>
<organism evidence="5 6">
    <name type="scientific">Lelliottia amnigena</name>
    <name type="common">Enterobacter amnigenus</name>
    <dbReference type="NCBI Taxonomy" id="61646"/>
    <lineage>
        <taxon>Bacteria</taxon>
        <taxon>Pseudomonadati</taxon>
        <taxon>Pseudomonadota</taxon>
        <taxon>Gammaproteobacteria</taxon>
        <taxon>Enterobacterales</taxon>
        <taxon>Enterobacteriaceae</taxon>
        <taxon>Lelliottia</taxon>
    </lineage>
</organism>
<dbReference type="PROSITE" id="PS50887">
    <property type="entry name" value="GGDEF"/>
    <property type="match status" value="1"/>
</dbReference>
<sequence>MNRILAGIIFFLFISTGYISFLVHERQQELQKLTHYASSWSAVQLVSEYYRFESWLGLYTIDETMTLDDVRLHLDIMLSQSDLMKEGDLGHYIDSNKTLHDVAIKLENTLNYLDVHLEKMNRSELQAYLKEMYALDAPLSRLSSGALNKDVNLINNANSKIQTLYTIYSATSVLLIILSAILGVLIFYQNRNILKAHLQVKSLAEELQESKEKLQIQNKKLEYDVYHDPLTKMSNRLFFWENLNKTIQMAESSNSAVTVMLFDLDRFKEVNDTYGHDAGDMLLLQIAHRLSSMSLPPDTLYRLGGDEFALLTTGLTESHAISLAQKICDCINQPYTIHSTIVNITTCVGIVNSEKERRSDYLYKFADLALYEAKSEGAGKIKVFRQRMLDKLQESRTLEHDMALAIVNKEFVVYYQAIVDSYSWEIYSYEALIRWMHPLKGLLSPDSFIPVAEKTGMINEMGKSVLEMACREAASWAVPVKISVNVSPVQLSSKAFAGVVLSILKETGLPADRLELEVTESSLFIESTTPMNTLNKLRAQGVKISIDDFGTGYSSLSRLSRLAFDKIKIDKSFVNSISTQDDALNIIKLITSMAKSLSMKTVAEGVETQEQLESLQALGCDLVQGYLFSKPQPYIAGEIKNGLLSNDAPALLIAPRG</sequence>
<dbReference type="CDD" id="cd01948">
    <property type="entry name" value="EAL"/>
    <property type="match status" value="1"/>
</dbReference>
<dbReference type="SMART" id="SM00052">
    <property type="entry name" value="EAL"/>
    <property type="match status" value="1"/>
</dbReference>
<evidence type="ECO:0000256" key="2">
    <source>
        <dbReference type="SAM" id="Phobius"/>
    </source>
</evidence>
<dbReference type="PANTHER" id="PTHR44757">
    <property type="entry name" value="DIGUANYLATE CYCLASE DGCP"/>
    <property type="match status" value="1"/>
</dbReference>
<evidence type="ECO:0000259" key="3">
    <source>
        <dbReference type="PROSITE" id="PS50883"/>
    </source>
</evidence>
<feature type="domain" description="EAL" evidence="3">
    <location>
        <begin position="395"/>
        <end position="645"/>
    </location>
</feature>
<evidence type="ECO:0000313" key="5">
    <source>
        <dbReference type="EMBL" id="MBL5933897.1"/>
    </source>
</evidence>
<evidence type="ECO:0000313" key="6">
    <source>
        <dbReference type="Proteomes" id="UP000653275"/>
    </source>
</evidence>
<dbReference type="PROSITE" id="PS50883">
    <property type="entry name" value="EAL"/>
    <property type="match status" value="1"/>
</dbReference>
<dbReference type="SMART" id="SM00267">
    <property type="entry name" value="GGDEF"/>
    <property type="match status" value="1"/>
</dbReference>
<dbReference type="CDD" id="cd01949">
    <property type="entry name" value="GGDEF"/>
    <property type="match status" value="1"/>
</dbReference>
<evidence type="ECO:0000259" key="4">
    <source>
        <dbReference type="PROSITE" id="PS50887"/>
    </source>
</evidence>
<dbReference type="SUPFAM" id="SSF141868">
    <property type="entry name" value="EAL domain-like"/>
    <property type="match status" value="1"/>
</dbReference>
<dbReference type="RefSeq" id="WP_202665432.1">
    <property type="nucleotide sequence ID" value="NZ_JAENMR010000002.1"/>
</dbReference>
<dbReference type="SUPFAM" id="SSF55073">
    <property type="entry name" value="Nucleotide cyclase"/>
    <property type="match status" value="1"/>
</dbReference>
<evidence type="ECO:0000256" key="1">
    <source>
        <dbReference type="SAM" id="Coils"/>
    </source>
</evidence>
<dbReference type="Gene3D" id="3.20.20.450">
    <property type="entry name" value="EAL domain"/>
    <property type="match status" value="1"/>
</dbReference>
<dbReference type="PANTHER" id="PTHR44757:SF2">
    <property type="entry name" value="BIOFILM ARCHITECTURE MAINTENANCE PROTEIN MBAA"/>
    <property type="match status" value="1"/>
</dbReference>
<keyword evidence="2" id="KW-1133">Transmembrane helix</keyword>
<dbReference type="Pfam" id="PF00563">
    <property type="entry name" value="EAL"/>
    <property type="match status" value="1"/>
</dbReference>
<dbReference type="InterPro" id="IPR000160">
    <property type="entry name" value="GGDEF_dom"/>
</dbReference>
<feature type="transmembrane region" description="Helical" evidence="2">
    <location>
        <begin position="165"/>
        <end position="188"/>
    </location>
</feature>
<keyword evidence="2" id="KW-0472">Membrane</keyword>
<dbReference type="Proteomes" id="UP000653275">
    <property type="component" value="Unassembled WGS sequence"/>
</dbReference>
<dbReference type="Gene3D" id="3.30.70.270">
    <property type="match status" value="1"/>
</dbReference>